<keyword evidence="3" id="KW-1185">Reference proteome</keyword>
<reference evidence="2 3" key="1">
    <citation type="journal article" date="2018" name="Nat. Ecol. Evol.">
        <title>Shark genomes provide insights into elasmobranch evolution and the origin of vertebrates.</title>
        <authorList>
            <person name="Hara Y"/>
            <person name="Yamaguchi K"/>
            <person name="Onimaru K"/>
            <person name="Kadota M"/>
            <person name="Koyanagi M"/>
            <person name="Keeley SD"/>
            <person name="Tatsumi K"/>
            <person name="Tanaka K"/>
            <person name="Motone F"/>
            <person name="Kageyama Y"/>
            <person name="Nozu R"/>
            <person name="Adachi N"/>
            <person name="Nishimura O"/>
            <person name="Nakagawa R"/>
            <person name="Tanegashima C"/>
            <person name="Kiyatake I"/>
            <person name="Matsumoto R"/>
            <person name="Murakumo K"/>
            <person name="Nishida K"/>
            <person name="Terakita A"/>
            <person name="Kuratani S"/>
            <person name="Sato K"/>
            <person name="Hyodo S Kuraku.S."/>
        </authorList>
    </citation>
    <scope>NUCLEOTIDE SEQUENCE [LARGE SCALE GENOMIC DNA]</scope>
</reference>
<evidence type="ECO:0000313" key="2">
    <source>
        <dbReference type="EMBL" id="GCC40359.1"/>
    </source>
</evidence>
<feature type="non-terminal residue" evidence="2">
    <location>
        <position position="1"/>
    </location>
</feature>
<sequence length="237" mass="25720">DLFDCRYCPSSSLSPRQLGRLSSKVSPGPSPPVTQGSLSAVIEPSDSSSVSASSQIQAQLASSNGDCSDTNQGTSATCWKSPENSLNVIQPVHCRQAIQLCALQFKESQVVPYCWVASLPVDPSVEEKSSVQVPKESAESDSPEHQPHCYPAELVPLSGPSTPGHQADRQQVEVLLQTAQQQIQILAFASQRAEDYELINECEERAGENTAFLPVVAAEEMPFLIRKEEYRDCDLGK</sequence>
<evidence type="ECO:0000256" key="1">
    <source>
        <dbReference type="SAM" id="MobiDB-lite"/>
    </source>
</evidence>
<dbReference type="EMBL" id="BEZZ01034563">
    <property type="protein sequence ID" value="GCC40359.1"/>
    <property type="molecule type" value="Genomic_DNA"/>
</dbReference>
<accession>A0A401TCK2</accession>
<comment type="caution">
    <text evidence="2">The sequence shown here is derived from an EMBL/GenBank/DDBJ whole genome shotgun (WGS) entry which is preliminary data.</text>
</comment>
<dbReference type="OrthoDB" id="9939684at2759"/>
<feature type="compositionally biased region" description="Basic and acidic residues" evidence="1">
    <location>
        <begin position="136"/>
        <end position="147"/>
    </location>
</feature>
<proteinExistence type="predicted"/>
<feature type="region of interest" description="Disordered" evidence="1">
    <location>
        <begin position="11"/>
        <end position="45"/>
    </location>
</feature>
<dbReference type="AlphaFoldDB" id="A0A401TCK2"/>
<protein>
    <submittedName>
        <fullName evidence="2">Uncharacterized protein</fullName>
    </submittedName>
</protein>
<feature type="region of interest" description="Disordered" evidence="1">
    <location>
        <begin position="126"/>
        <end position="148"/>
    </location>
</feature>
<organism evidence="2 3">
    <name type="scientific">Chiloscyllium punctatum</name>
    <name type="common">Brownbanded bambooshark</name>
    <name type="synonym">Hemiscyllium punctatum</name>
    <dbReference type="NCBI Taxonomy" id="137246"/>
    <lineage>
        <taxon>Eukaryota</taxon>
        <taxon>Metazoa</taxon>
        <taxon>Chordata</taxon>
        <taxon>Craniata</taxon>
        <taxon>Vertebrata</taxon>
        <taxon>Chondrichthyes</taxon>
        <taxon>Elasmobranchii</taxon>
        <taxon>Galeomorphii</taxon>
        <taxon>Galeoidea</taxon>
        <taxon>Orectolobiformes</taxon>
        <taxon>Hemiscylliidae</taxon>
        <taxon>Chiloscyllium</taxon>
    </lineage>
</organism>
<dbReference type="STRING" id="137246.A0A401TCK2"/>
<gene>
    <name evidence="2" type="ORF">chiPu_0024191</name>
</gene>
<evidence type="ECO:0000313" key="3">
    <source>
        <dbReference type="Proteomes" id="UP000287033"/>
    </source>
</evidence>
<name>A0A401TCK2_CHIPU</name>
<dbReference type="Proteomes" id="UP000287033">
    <property type="component" value="Unassembled WGS sequence"/>
</dbReference>